<organism evidence="3">
    <name type="scientific">termite gut metagenome</name>
    <dbReference type="NCBI Taxonomy" id="433724"/>
    <lineage>
        <taxon>unclassified sequences</taxon>
        <taxon>metagenomes</taxon>
        <taxon>organismal metagenomes</taxon>
    </lineage>
</organism>
<feature type="non-terminal residue" evidence="3">
    <location>
        <position position="59"/>
    </location>
</feature>
<dbReference type="Gene3D" id="3.90.79.10">
    <property type="entry name" value="Nucleoside Triphosphate Pyrophosphohydrolase"/>
    <property type="match status" value="1"/>
</dbReference>
<sequence>MAHGNDIVTVAVKAALVRERRLLVVRRGNTDTSAPGMWELCGGRVEFGEQPLDALRREV</sequence>
<dbReference type="Pfam" id="PF00293">
    <property type="entry name" value="NUDIX"/>
    <property type="match status" value="1"/>
</dbReference>
<gene>
    <name evidence="2" type="ORF">BN138_48</name>
    <name evidence="3" type="ORF">BN138_638</name>
</gene>
<accession>S0DFT0</accession>
<reference evidence="3" key="2">
    <citation type="journal article" date="2013" name="Biotechnol. Biofuels">
        <title>Mining for hemicellulases in the fungus-growing termite Pseudacanthotermes militaris using functional metagenomics.</title>
        <authorList>
            <person name="Bastien G."/>
            <person name="Arnal G."/>
            <person name="Bozonnet S."/>
            <person name="Laguerre S."/>
            <person name="Ferreira F."/>
            <person name="Faure R."/>
            <person name="Henrissat B."/>
            <person name="Lefevre F."/>
            <person name="Robe P."/>
            <person name="Bouchez O."/>
            <person name="Noirot C."/>
            <person name="Dumon C."/>
            <person name="O'Donohue M."/>
        </authorList>
    </citation>
    <scope>NUCLEOTIDE SEQUENCE</scope>
</reference>
<name>S0DFT0_9ZZZZ</name>
<dbReference type="PROSITE" id="PS51462">
    <property type="entry name" value="NUDIX"/>
    <property type="match status" value="1"/>
</dbReference>
<evidence type="ECO:0000259" key="1">
    <source>
        <dbReference type="PROSITE" id="PS51462"/>
    </source>
</evidence>
<dbReference type="InterPro" id="IPR000086">
    <property type="entry name" value="NUDIX_hydrolase_dom"/>
</dbReference>
<reference evidence="3" key="1">
    <citation type="submission" date="2012-10" db="EMBL/GenBank/DDBJ databases">
        <authorList>
            <person name="Sandrine L."/>
        </authorList>
    </citation>
    <scope>NUCLEOTIDE SEQUENCE</scope>
</reference>
<feature type="domain" description="Nudix hydrolase" evidence="1">
    <location>
        <begin position="7"/>
        <end position="59"/>
    </location>
</feature>
<evidence type="ECO:0000313" key="2">
    <source>
        <dbReference type="EMBL" id="CCO20860.1"/>
    </source>
</evidence>
<evidence type="ECO:0000313" key="3">
    <source>
        <dbReference type="EMBL" id="CCO21450.1"/>
    </source>
</evidence>
<dbReference type="InterPro" id="IPR015797">
    <property type="entry name" value="NUDIX_hydrolase-like_dom_sf"/>
</dbReference>
<proteinExistence type="predicted"/>
<dbReference type="AlphaFoldDB" id="S0DFT0"/>
<dbReference type="EMBL" id="HF548304">
    <property type="protein sequence ID" value="CCO21450.1"/>
    <property type="molecule type" value="Genomic_DNA"/>
</dbReference>
<dbReference type="SUPFAM" id="SSF55811">
    <property type="entry name" value="Nudix"/>
    <property type="match status" value="1"/>
</dbReference>
<dbReference type="EMBL" id="HF548271">
    <property type="protein sequence ID" value="CCO20860.1"/>
    <property type="molecule type" value="Genomic_DNA"/>
</dbReference>
<protein>
    <recommendedName>
        <fullName evidence="1">Nudix hydrolase domain-containing protein</fullName>
    </recommendedName>
</protein>